<evidence type="ECO:0000313" key="4">
    <source>
        <dbReference type="Proteomes" id="UP000215902"/>
    </source>
</evidence>
<dbReference type="Pfam" id="PF04379">
    <property type="entry name" value="DUF525"/>
    <property type="match status" value="1"/>
</dbReference>
<feature type="compositionally biased region" description="Low complexity" evidence="1">
    <location>
        <begin position="155"/>
        <end position="169"/>
    </location>
</feature>
<feature type="domain" description="ApaG" evidence="2">
    <location>
        <begin position="277"/>
        <end position="421"/>
    </location>
</feature>
<comment type="caution">
    <text evidence="3">The sequence shown here is derived from an EMBL/GenBank/DDBJ whole genome shotgun (WGS) entry which is preliminary data.</text>
</comment>
<dbReference type="PROSITE" id="PS51087">
    <property type="entry name" value="APAG"/>
    <property type="match status" value="1"/>
</dbReference>
<gene>
    <name evidence="3" type="ORF">BOX15_Mlig029456g1</name>
</gene>
<dbReference type="InterPro" id="IPR036767">
    <property type="entry name" value="ApaG_sf"/>
</dbReference>
<dbReference type="EMBL" id="NIVC01001257">
    <property type="protein sequence ID" value="PAA70217.1"/>
    <property type="molecule type" value="Genomic_DNA"/>
</dbReference>
<feature type="non-terminal residue" evidence="3">
    <location>
        <position position="1"/>
    </location>
</feature>
<dbReference type="PANTHER" id="PTHR14289:SF16">
    <property type="entry name" value="POLYMERASE DELTA-INTERACTING PROTEIN 2"/>
    <property type="match status" value="1"/>
</dbReference>
<dbReference type="PANTHER" id="PTHR14289">
    <property type="entry name" value="F-BOX ONLY PROTEIN 3"/>
    <property type="match status" value="1"/>
</dbReference>
<protein>
    <recommendedName>
        <fullName evidence="2">ApaG domain-containing protein</fullName>
    </recommendedName>
</protein>
<dbReference type="GO" id="GO:0070987">
    <property type="term" value="P:error-free translesion synthesis"/>
    <property type="evidence" value="ECO:0007669"/>
    <property type="project" value="TreeGrafter"/>
</dbReference>
<dbReference type="SMART" id="SM00992">
    <property type="entry name" value="YccV-like"/>
    <property type="match status" value="1"/>
</dbReference>
<dbReference type="InterPro" id="IPR007474">
    <property type="entry name" value="ApaG_domain"/>
</dbReference>
<proteinExistence type="predicted"/>
<feature type="region of interest" description="Disordered" evidence="1">
    <location>
        <begin position="130"/>
        <end position="176"/>
    </location>
</feature>
<accession>A0A267FAP2</accession>
<name>A0A267FAP2_9PLAT</name>
<feature type="compositionally biased region" description="Low complexity" evidence="1">
    <location>
        <begin position="130"/>
        <end position="145"/>
    </location>
</feature>
<evidence type="ECO:0000256" key="1">
    <source>
        <dbReference type="SAM" id="MobiDB-lite"/>
    </source>
</evidence>
<reference evidence="3 4" key="1">
    <citation type="submission" date="2017-06" db="EMBL/GenBank/DDBJ databases">
        <title>A platform for efficient transgenesis in Macrostomum lignano, a flatworm model organism for stem cell research.</title>
        <authorList>
            <person name="Berezikov E."/>
        </authorList>
    </citation>
    <scope>NUCLEOTIDE SEQUENCE [LARGE SCALE GENOMIC DNA]</scope>
    <source>
        <strain evidence="3">DV1</strain>
        <tissue evidence="3">Whole organism</tissue>
    </source>
</reference>
<evidence type="ECO:0000259" key="2">
    <source>
        <dbReference type="PROSITE" id="PS51087"/>
    </source>
</evidence>
<dbReference type="Proteomes" id="UP000215902">
    <property type="component" value="Unassembled WGS sequence"/>
</dbReference>
<dbReference type="InterPro" id="IPR011722">
    <property type="entry name" value="Hemimethylated_DNA-bd_dom"/>
</dbReference>
<dbReference type="GO" id="GO:0042645">
    <property type="term" value="C:mitochondrial nucleoid"/>
    <property type="evidence" value="ECO:0007669"/>
    <property type="project" value="TreeGrafter"/>
</dbReference>
<sequence length="426" mass="47665">LMRLSLSRRVGYATVLAQRQLSHPVLQQQQQQQLMLMIPSQTTQLSNCQRRRLTTLSGVASSPVPNRRYYSVPSSRVKLEHVGCLSPVKVTERYAPGQAFVHRVFGYRGVVLASYQARLFDKSSEATSAAATASSASSPTTAGSADSVAAEEPQEQQADQQQQQQQQQQQKEKDGRDSAPCVWYLVLVDQRDPNPSLREGFTFLPVRPDPTVTLMSAVDYCSHSDLLPYEPRSRPLSMDNPWFADFFINGQAFGPTAALQGWLHKMRRLLQVDCVYRETTDHIRVTVLPFYMGSRGGGGGDLSAMHHWRYTIRLENLDPAGRPVVLRERYWKIFSAGGTIETLKGRGVVGAEPELGASFPAFQYHSHVQLRAPWGYMWGCYSMERMLPQPPIEGAVPLPPDQMLFEVKIPVFSLSQKPSGPVGRQE</sequence>
<dbReference type="OrthoDB" id="5913487at2759"/>
<dbReference type="Gene3D" id="2.60.40.1470">
    <property type="entry name" value="ApaG domain"/>
    <property type="match status" value="1"/>
</dbReference>
<dbReference type="SUPFAM" id="SSF110069">
    <property type="entry name" value="ApaG-like"/>
    <property type="match status" value="1"/>
</dbReference>
<dbReference type="STRING" id="282301.A0A267FAP2"/>
<keyword evidence="4" id="KW-1185">Reference proteome</keyword>
<dbReference type="AlphaFoldDB" id="A0A267FAP2"/>
<evidence type="ECO:0000313" key="3">
    <source>
        <dbReference type="EMBL" id="PAA70217.1"/>
    </source>
</evidence>
<dbReference type="GO" id="GO:0003677">
    <property type="term" value="F:DNA binding"/>
    <property type="evidence" value="ECO:0007669"/>
    <property type="project" value="InterPro"/>
</dbReference>
<organism evidence="3 4">
    <name type="scientific">Macrostomum lignano</name>
    <dbReference type="NCBI Taxonomy" id="282301"/>
    <lineage>
        <taxon>Eukaryota</taxon>
        <taxon>Metazoa</taxon>
        <taxon>Spiralia</taxon>
        <taxon>Lophotrochozoa</taxon>
        <taxon>Platyhelminthes</taxon>
        <taxon>Rhabditophora</taxon>
        <taxon>Macrostomorpha</taxon>
        <taxon>Macrostomida</taxon>
        <taxon>Macrostomidae</taxon>
        <taxon>Macrostomum</taxon>
    </lineage>
</organism>
<dbReference type="GO" id="GO:0005634">
    <property type="term" value="C:nucleus"/>
    <property type="evidence" value="ECO:0007669"/>
    <property type="project" value="TreeGrafter"/>
</dbReference>